<evidence type="ECO:0000313" key="1">
    <source>
        <dbReference type="EMBL" id="GHA43154.1"/>
    </source>
</evidence>
<comment type="caution">
    <text evidence="1">The sequence shown here is derived from an EMBL/GenBank/DDBJ whole genome shotgun (WGS) entry which is preliminary data.</text>
</comment>
<organism evidence="1 2">
    <name type="scientific">Paramylibacter ulvae</name>
    <dbReference type="NCBI Taxonomy" id="1651968"/>
    <lineage>
        <taxon>Bacteria</taxon>
        <taxon>Pseudomonadati</taxon>
        <taxon>Pseudomonadota</taxon>
        <taxon>Alphaproteobacteria</taxon>
        <taxon>Rhodobacterales</taxon>
        <taxon>Paracoccaceae</taxon>
        <taxon>Paramylibacter</taxon>
    </lineage>
</organism>
<protein>
    <submittedName>
        <fullName evidence="1">Uncharacterized protein</fullName>
    </submittedName>
</protein>
<dbReference type="EMBL" id="BMZF01000001">
    <property type="protein sequence ID" value="GHA43154.1"/>
    <property type="molecule type" value="Genomic_DNA"/>
</dbReference>
<sequence>MENAALVGATVSVSIWAMTRIYSFFEGLYSRRSERRNFIRALFAEVDFNTKDLYFFIESSRDLSKLHIALQNDAALIPHITAANHTHVYRRNITNLHYIEDGLIKRLVLFYGLLDKISAQINGLNLPSFATVSTAAKITTIERIVHNVTECEKIGNEILIEFKRNYRWLSATRGYRPYIVGKTREGF</sequence>
<accession>A0ABQ3CVK3</accession>
<evidence type="ECO:0000313" key="2">
    <source>
        <dbReference type="Proteomes" id="UP000634455"/>
    </source>
</evidence>
<keyword evidence="2" id="KW-1185">Reference proteome</keyword>
<name>A0ABQ3CVK3_9RHOB</name>
<dbReference type="Proteomes" id="UP000634455">
    <property type="component" value="Unassembled WGS sequence"/>
</dbReference>
<proteinExistence type="predicted"/>
<gene>
    <name evidence="1" type="ORF">GCM10008927_04710</name>
</gene>
<reference evidence="2" key="1">
    <citation type="journal article" date="2019" name="Int. J. Syst. Evol. Microbiol.">
        <title>The Global Catalogue of Microorganisms (GCM) 10K type strain sequencing project: providing services to taxonomists for standard genome sequencing and annotation.</title>
        <authorList>
            <consortium name="The Broad Institute Genomics Platform"/>
            <consortium name="The Broad Institute Genome Sequencing Center for Infectious Disease"/>
            <person name="Wu L."/>
            <person name="Ma J."/>
        </authorList>
    </citation>
    <scope>NUCLEOTIDE SEQUENCE [LARGE SCALE GENOMIC DNA]</scope>
    <source>
        <strain evidence="2">KCTC 32465</strain>
    </source>
</reference>